<dbReference type="AlphaFoldDB" id="A0A9P7C0K0"/>
<feature type="compositionally biased region" description="Basic and acidic residues" evidence="1">
    <location>
        <begin position="22"/>
        <end position="33"/>
    </location>
</feature>
<accession>A0A9P7C0K0</accession>
<sequence length="82" mass="8830">MGGAAGRRPPAGPEGAGPGGRYRHDERPRHRDAGQWPAQHVRARPQSAFPDAGRCAGLPPSTGRAGRRHVRNRLLGLSRLPR</sequence>
<name>A0A9P7C0K0_9FUNG</name>
<feature type="region of interest" description="Disordered" evidence="1">
    <location>
        <begin position="1"/>
        <end position="82"/>
    </location>
</feature>
<proteinExistence type="predicted"/>
<dbReference type="Proteomes" id="UP000740926">
    <property type="component" value="Unassembled WGS sequence"/>
</dbReference>
<dbReference type="EMBL" id="JAANIU010011287">
    <property type="protein sequence ID" value="KAG1531148.1"/>
    <property type="molecule type" value="Genomic_DNA"/>
</dbReference>
<organism evidence="2 3">
    <name type="scientific">Rhizopus delemar</name>
    <dbReference type="NCBI Taxonomy" id="936053"/>
    <lineage>
        <taxon>Eukaryota</taxon>
        <taxon>Fungi</taxon>
        <taxon>Fungi incertae sedis</taxon>
        <taxon>Mucoromycota</taxon>
        <taxon>Mucoromycotina</taxon>
        <taxon>Mucoromycetes</taxon>
        <taxon>Mucorales</taxon>
        <taxon>Mucorineae</taxon>
        <taxon>Rhizopodaceae</taxon>
        <taxon>Rhizopus</taxon>
    </lineage>
</organism>
<evidence type="ECO:0000256" key="1">
    <source>
        <dbReference type="SAM" id="MobiDB-lite"/>
    </source>
</evidence>
<reference evidence="2 3" key="1">
    <citation type="journal article" date="2020" name="Microb. Genom.">
        <title>Genetic diversity of clinical and environmental Mucorales isolates obtained from an investigation of mucormycosis cases among solid organ transplant recipients.</title>
        <authorList>
            <person name="Nguyen M.H."/>
            <person name="Kaul D."/>
            <person name="Muto C."/>
            <person name="Cheng S.J."/>
            <person name="Richter R.A."/>
            <person name="Bruno V.M."/>
            <person name="Liu G."/>
            <person name="Beyhan S."/>
            <person name="Sundermann A.J."/>
            <person name="Mounaud S."/>
            <person name="Pasculle A.W."/>
            <person name="Nierman W.C."/>
            <person name="Driscoll E."/>
            <person name="Cumbie R."/>
            <person name="Clancy C.J."/>
            <person name="Dupont C.L."/>
        </authorList>
    </citation>
    <scope>NUCLEOTIDE SEQUENCE [LARGE SCALE GENOMIC DNA]</scope>
    <source>
        <strain evidence="2 3">GL24</strain>
    </source>
</reference>
<evidence type="ECO:0000313" key="2">
    <source>
        <dbReference type="EMBL" id="KAG1531148.1"/>
    </source>
</evidence>
<keyword evidence="3" id="KW-1185">Reference proteome</keyword>
<protein>
    <submittedName>
        <fullName evidence="2">Uncharacterized protein</fullName>
    </submittedName>
</protein>
<evidence type="ECO:0000313" key="3">
    <source>
        <dbReference type="Proteomes" id="UP000740926"/>
    </source>
</evidence>
<gene>
    <name evidence="2" type="ORF">G6F50_016866</name>
</gene>
<comment type="caution">
    <text evidence="2">The sequence shown here is derived from an EMBL/GenBank/DDBJ whole genome shotgun (WGS) entry which is preliminary data.</text>
</comment>